<dbReference type="AlphaFoldDB" id="A0A9X1NBX8"/>
<feature type="signal peptide" evidence="2">
    <location>
        <begin position="1"/>
        <end position="22"/>
    </location>
</feature>
<dbReference type="PROSITE" id="PS51257">
    <property type="entry name" value="PROKAR_LIPOPROTEIN"/>
    <property type="match status" value="1"/>
</dbReference>
<dbReference type="Proteomes" id="UP001138997">
    <property type="component" value="Unassembled WGS sequence"/>
</dbReference>
<dbReference type="RefSeq" id="WP_231440036.1">
    <property type="nucleotide sequence ID" value="NZ_JAJOMB010000003.1"/>
</dbReference>
<evidence type="ECO:0008006" key="5">
    <source>
        <dbReference type="Google" id="ProtNLM"/>
    </source>
</evidence>
<feature type="chain" id="PRO_5040764977" description="DUF4333 domain-containing protein" evidence="2">
    <location>
        <begin position="23"/>
        <end position="119"/>
    </location>
</feature>
<feature type="region of interest" description="Disordered" evidence="1">
    <location>
        <begin position="18"/>
        <end position="40"/>
    </location>
</feature>
<gene>
    <name evidence="3" type="ORF">LR394_08135</name>
</gene>
<reference evidence="3" key="1">
    <citation type="submission" date="2021-11" db="EMBL/GenBank/DDBJ databases">
        <title>Streptomyces corallinus and Kineosporia corallina sp. nov., two new coral-derived marine actinobacteria.</title>
        <authorList>
            <person name="Buangrab K."/>
            <person name="Sutthacheep M."/>
            <person name="Yeemin T."/>
            <person name="Harunari E."/>
            <person name="Igarashi Y."/>
            <person name="Sripreechasak P."/>
            <person name="Kanchanasin P."/>
            <person name="Tanasupawat S."/>
            <person name="Phongsopitanun W."/>
        </authorList>
    </citation>
    <scope>NUCLEOTIDE SEQUENCE</scope>
    <source>
        <strain evidence="3">JCM 31032</strain>
    </source>
</reference>
<evidence type="ECO:0000256" key="1">
    <source>
        <dbReference type="SAM" id="MobiDB-lite"/>
    </source>
</evidence>
<proteinExistence type="predicted"/>
<sequence length="119" mass="12237">MRFLMVAAVVLLAACSSPGAPSATPEPAAPETTAAARASGKGLARSVQKVIEANGATAKVSCDDYEGIPGPDGGLVGRAGDIVDCTARIEPPGAPTYRTGIRVTWDDNRGHFRTEEQAQ</sequence>
<dbReference type="EMBL" id="JAJOMB010000003">
    <property type="protein sequence ID" value="MCD5310860.1"/>
    <property type="molecule type" value="Genomic_DNA"/>
</dbReference>
<name>A0A9X1NBX8_9ACTN</name>
<evidence type="ECO:0000313" key="4">
    <source>
        <dbReference type="Proteomes" id="UP001138997"/>
    </source>
</evidence>
<evidence type="ECO:0000256" key="2">
    <source>
        <dbReference type="SAM" id="SignalP"/>
    </source>
</evidence>
<accession>A0A9X1NBX8</accession>
<comment type="caution">
    <text evidence="3">The sequence shown here is derived from an EMBL/GenBank/DDBJ whole genome shotgun (WGS) entry which is preliminary data.</text>
</comment>
<organism evidence="3 4">
    <name type="scientific">Kineosporia babensis</name>
    <dbReference type="NCBI Taxonomy" id="499548"/>
    <lineage>
        <taxon>Bacteria</taxon>
        <taxon>Bacillati</taxon>
        <taxon>Actinomycetota</taxon>
        <taxon>Actinomycetes</taxon>
        <taxon>Kineosporiales</taxon>
        <taxon>Kineosporiaceae</taxon>
        <taxon>Kineosporia</taxon>
    </lineage>
</organism>
<keyword evidence="4" id="KW-1185">Reference proteome</keyword>
<keyword evidence="2" id="KW-0732">Signal</keyword>
<evidence type="ECO:0000313" key="3">
    <source>
        <dbReference type="EMBL" id="MCD5310860.1"/>
    </source>
</evidence>
<protein>
    <recommendedName>
        <fullName evidence="5">DUF4333 domain-containing protein</fullName>
    </recommendedName>
</protein>